<evidence type="ECO:0000259" key="1">
    <source>
        <dbReference type="PROSITE" id="PS50846"/>
    </source>
</evidence>
<evidence type="ECO:0000313" key="2">
    <source>
        <dbReference type="EMBL" id="SIR97899.1"/>
    </source>
</evidence>
<dbReference type="Gene3D" id="3.30.70.100">
    <property type="match status" value="1"/>
</dbReference>
<gene>
    <name evidence="2" type="ORF">SAMN05421858_4928</name>
</gene>
<evidence type="ECO:0000313" key="3">
    <source>
        <dbReference type="Proteomes" id="UP000186914"/>
    </source>
</evidence>
<dbReference type="Proteomes" id="UP000186914">
    <property type="component" value="Unassembled WGS sequence"/>
</dbReference>
<dbReference type="Pfam" id="PF00403">
    <property type="entry name" value="HMA"/>
    <property type="match status" value="1"/>
</dbReference>
<organism evidence="2 3">
    <name type="scientific">Haladaptatus litoreus</name>
    <dbReference type="NCBI Taxonomy" id="553468"/>
    <lineage>
        <taxon>Archaea</taxon>
        <taxon>Methanobacteriati</taxon>
        <taxon>Methanobacteriota</taxon>
        <taxon>Stenosarchaea group</taxon>
        <taxon>Halobacteria</taxon>
        <taxon>Halobacteriales</taxon>
        <taxon>Haladaptataceae</taxon>
        <taxon>Haladaptatus</taxon>
    </lineage>
</organism>
<dbReference type="OrthoDB" id="44171at2157"/>
<dbReference type="SUPFAM" id="SSF55008">
    <property type="entry name" value="HMA, heavy metal-associated domain"/>
    <property type="match status" value="1"/>
</dbReference>
<protein>
    <submittedName>
        <fullName evidence="2">Copper chaperone CopZ</fullName>
    </submittedName>
</protein>
<reference evidence="3" key="1">
    <citation type="submission" date="2017-01" db="EMBL/GenBank/DDBJ databases">
        <authorList>
            <person name="Varghese N."/>
            <person name="Submissions S."/>
        </authorList>
    </citation>
    <scope>NUCLEOTIDE SEQUENCE [LARGE SCALE GENOMIC DNA]</scope>
    <source>
        <strain evidence="3">CGMCC 1.7737</strain>
    </source>
</reference>
<dbReference type="EMBL" id="FTNO01000008">
    <property type="protein sequence ID" value="SIR97899.1"/>
    <property type="molecule type" value="Genomic_DNA"/>
</dbReference>
<proteinExistence type="predicted"/>
<sequence length="65" mass="6465">MTTTLIVEGMTCGGCEQNVIDALEAVDGVSKANADREANTASVEGSAKTDALVGAVEDAGYDASA</sequence>
<feature type="domain" description="HMA" evidence="1">
    <location>
        <begin position="1"/>
        <end position="64"/>
    </location>
</feature>
<dbReference type="CDD" id="cd00371">
    <property type="entry name" value="HMA"/>
    <property type="match status" value="1"/>
</dbReference>
<name>A0A1N7FC42_9EURY</name>
<dbReference type="PROSITE" id="PS50846">
    <property type="entry name" value="HMA_2"/>
    <property type="match status" value="1"/>
</dbReference>
<dbReference type="RefSeq" id="WP_076433458.1">
    <property type="nucleotide sequence ID" value="NZ_FTNO01000008.1"/>
</dbReference>
<keyword evidence="3" id="KW-1185">Reference proteome</keyword>
<dbReference type="GO" id="GO:0046872">
    <property type="term" value="F:metal ion binding"/>
    <property type="evidence" value="ECO:0007669"/>
    <property type="project" value="InterPro"/>
</dbReference>
<dbReference type="AlphaFoldDB" id="A0A1N7FC42"/>
<dbReference type="InterPro" id="IPR006121">
    <property type="entry name" value="HMA_dom"/>
</dbReference>
<dbReference type="InterPro" id="IPR036163">
    <property type="entry name" value="HMA_dom_sf"/>
</dbReference>
<accession>A0A1N7FC42</accession>